<accession>A0A0E9WUZ8</accession>
<name>A0A0E9WUZ8_ANGAN</name>
<sequence length="56" mass="6500">MQVTAGELVPCECQYAQESLMPFHQTALVVHSFPILWNWRREGTPLLLAYRFIPLP</sequence>
<dbReference type="AlphaFoldDB" id="A0A0E9WUZ8"/>
<evidence type="ECO:0000313" key="1">
    <source>
        <dbReference type="EMBL" id="JAH94229.1"/>
    </source>
</evidence>
<proteinExistence type="predicted"/>
<reference evidence="1" key="2">
    <citation type="journal article" date="2015" name="Fish Shellfish Immunol.">
        <title>Early steps in the European eel (Anguilla anguilla)-Vibrio vulnificus interaction in the gills: Role of the RtxA13 toxin.</title>
        <authorList>
            <person name="Callol A."/>
            <person name="Pajuelo D."/>
            <person name="Ebbesson L."/>
            <person name="Teles M."/>
            <person name="MacKenzie S."/>
            <person name="Amaro C."/>
        </authorList>
    </citation>
    <scope>NUCLEOTIDE SEQUENCE</scope>
</reference>
<reference evidence="1" key="1">
    <citation type="submission" date="2014-11" db="EMBL/GenBank/DDBJ databases">
        <authorList>
            <person name="Amaro Gonzalez C."/>
        </authorList>
    </citation>
    <scope>NUCLEOTIDE SEQUENCE</scope>
</reference>
<protein>
    <submittedName>
        <fullName evidence="1">Uncharacterized protein</fullName>
    </submittedName>
</protein>
<dbReference type="EMBL" id="GBXM01014348">
    <property type="protein sequence ID" value="JAH94229.1"/>
    <property type="molecule type" value="Transcribed_RNA"/>
</dbReference>
<organism evidence="1">
    <name type="scientific">Anguilla anguilla</name>
    <name type="common">European freshwater eel</name>
    <name type="synonym">Muraena anguilla</name>
    <dbReference type="NCBI Taxonomy" id="7936"/>
    <lineage>
        <taxon>Eukaryota</taxon>
        <taxon>Metazoa</taxon>
        <taxon>Chordata</taxon>
        <taxon>Craniata</taxon>
        <taxon>Vertebrata</taxon>
        <taxon>Euteleostomi</taxon>
        <taxon>Actinopterygii</taxon>
        <taxon>Neopterygii</taxon>
        <taxon>Teleostei</taxon>
        <taxon>Anguilliformes</taxon>
        <taxon>Anguillidae</taxon>
        <taxon>Anguilla</taxon>
    </lineage>
</organism>